<dbReference type="EnsemblMetazoa" id="XM_021047746.2">
    <property type="protein sequence ID" value="XP_020903405.1"/>
    <property type="gene ID" value="LOC110241834"/>
</dbReference>
<evidence type="ECO:0000313" key="6">
    <source>
        <dbReference type="Proteomes" id="UP000887567"/>
    </source>
</evidence>
<dbReference type="SUPFAM" id="SSF54791">
    <property type="entry name" value="Eukaryotic type KH-domain (KH-domain type I)"/>
    <property type="match status" value="1"/>
</dbReference>
<dbReference type="PANTHER" id="PTHR10288">
    <property type="entry name" value="KH DOMAIN CONTAINING RNA BINDING PROTEIN"/>
    <property type="match status" value="1"/>
</dbReference>
<keyword evidence="1" id="KW-0677">Repeat</keyword>
<dbReference type="Pfam" id="PF00013">
    <property type="entry name" value="KH_1"/>
    <property type="match status" value="1"/>
</dbReference>
<dbReference type="AlphaFoldDB" id="A0A913XED4"/>
<feature type="region of interest" description="Disordered" evidence="3">
    <location>
        <begin position="13"/>
        <end position="51"/>
    </location>
</feature>
<keyword evidence="6" id="KW-1185">Reference proteome</keyword>
<protein>
    <recommendedName>
        <fullName evidence="4">K Homology domain-containing protein</fullName>
    </recommendedName>
</protein>
<dbReference type="InterPro" id="IPR004088">
    <property type="entry name" value="KH_dom_type_1"/>
</dbReference>
<name>A0A913XED4_EXADI</name>
<dbReference type="RefSeq" id="XP_020903405.1">
    <property type="nucleotide sequence ID" value="XM_021047746.2"/>
</dbReference>
<proteinExistence type="predicted"/>
<dbReference type="OrthoDB" id="5955963at2759"/>
<evidence type="ECO:0000256" key="1">
    <source>
        <dbReference type="ARBA" id="ARBA00022737"/>
    </source>
</evidence>
<feature type="domain" description="K Homology" evidence="4">
    <location>
        <begin position="51"/>
        <end position="122"/>
    </location>
</feature>
<dbReference type="Proteomes" id="UP000887567">
    <property type="component" value="Unplaced"/>
</dbReference>
<dbReference type="SMART" id="SM00322">
    <property type="entry name" value="KH"/>
    <property type="match status" value="1"/>
</dbReference>
<dbReference type="GO" id="GO:0003723">
    <property type="term" value="F:RNA binding"/>
    <property type="evidence" value="ECO:0007669"/>
    <property type="project" value="UniProtKB-UniRule"/>
</dbReference>
<sequence>MVDINLFAYMNPEDGMPDEGLHEHGDHGRENRGGRPRYRGPRGGRPGKENGGYYLRCLIPCKMVGAVIGTSGNKIKKITEATNTSIDIHRKEDRREIDKLVTIRGNPDDCSMANMQIHKLMREETDESLRR</sequence>
<evidence type="ECO:0000313" key="5">
    <source>
        <dbReference type="EnsemblMetazoa" id="XP_020903405.1"/>
    </source>
</evidence>
<dbReference type="InterPro" id="IPR036612">
    <property type="entry name" value="KH_dom_type_1_sf"/>
</dbReference>
<accession>A0A913XED4</accession>
<keyword evidence="2" id="KW-0694">RNA-binding</keyword>
<dbReference type="InterPro" id="IPR004087">
    <property type="entry name" value="KH_dom"/>
</dbReference>
<feature type="compositionally biased region" description="Basic and acidic residues" evidence="3">
    <location>
        <begin position="19"/>
        <end position="33"/>
    </location>
</feature>
<dbReference type="Gene3D" id="3.30.1370.10">
    <property type="entry name" value="K Homology domain, type 1"/>
    <property type="match status" value="1"/>
</dbReference>
<evidence type="ECO:0000256" key="2">
    <source>
        <dbReference type="PROSITE-ProRule" id="PRU00117"/>
    </source>
</evidence>
<dbReference type="PROSITE" id="PS50084">
    <property type="entry name" value="KH_TYPE_1"/>
    <property type="match status" value="1"/>
</dbReference>
<evidence type="ECO:0000256" key="3">
    <source>
        <dbReference type="SAM" id="MobiDB-lite"/>
    </source>
</evidence>
<evidence type="ECO:0000259" key="4">
    <source>
        <dbReference type="SMART" id="SM00322"/>
    </source>
</evidence>
<organism evidence="5 6">
    <name type="scientific">Exaiptasia diaphana</name>
    <name type="common">Tropical sea anemone</name>
    <name type="synonym">Aiptasia pulchella</name>
    <dbReference type="NCBI Taxonomy" id="2652724"/>
    <lineage>
        <taxon>Eukaryota</taxon>
        <taxon>Metazoa</taxon>
        <taxon>Cnidaria</taxon>
        <taxon>Anthozoa</taxon>
        <taxon>Hexacorallia</taxon>
        <taxon>Actiniaria</taxon>
        <taxon>Aiptasiidae</taxon>
        <taxon>Exaiptasia</taxon>
    </lineage>
</organism>
<dbReference type="CDD" id="cd22400">
    <property type="entry name" value="KH-I_IGF2BP_rpt1"/>
    <property type="match status" value="1"/>
</dbReference>
<dbReference type="GeneID" id="110241834"/>
<reference evidence="5" key="1">
    <citation type="submission" date="2022-11" db="UniProtKB">
        <authorList>
            <consortium name="EnsemblMetazoa"/>
        </authorList>
    </citation>
    <scope>IDENTIFICATION</scope>
</reference>